<dbReference type="Pfam" id="PF09046">
    <property type="entry name" value="AvrPtoB-E3_ubiq"/>
    <property type="match status" value="1"/>
</dbReference>
<evidence type="ECO:0000256" key="2">
    <source>
        <dbReference type="ARBA" id="ARBA00006282"/>
    </source>
</evidence>
<dbReference type="Gene3D" id="3.30.40.110">
    <property type="entry name" value="AvrPtoB, C-terminal domain"/>
    <property type="match status" value="1"/>
</dbReference>
<feature type="region of interest" description="Disordered" evidence="6">
    <location>
        <begin position="408"/>
        <end position="435"/>
    </location>
</feature>
<feature type="compositionally biased region" description="Basic and acidic residues" evidence="6">
    <location>
        <begin position="97"/>
        <end position="117"/>
    </location>
</feature>
<evidence type="ECO:0000313" key="10">
    <source>
        <dbReference type="Proteomes" id="UP000278587"/>
    </source>
</evidence>
<evidence type="ECO:0000256" key="3">
    <source>
        <dbReference type="ARBA" id="ARBA00022525"/>
    </source>
</evidence>
<dbReference type="CDD" id="cd12803">
    <property type="entry name" value="HopAB_BID"/>
    <property type="match status" value="1"/>
</dbReference>
<evidence type="ECO:0000313" key="9">
    <source>
        <dbReference type="EMBL" id="RMM12678.1"/>
    </source>
</evidence>
<sequence>MCRASAGRLGKSARELVPDRWPHSVDFVGDLARIQKTGEDQHMVGINRAGPSGAYFGGHTDPEPTSGRARGSSSGASSSNSPQAPSTSSNAPTSQAQDRRERLLRSRPLSRETREWLEQGMPQTAEPEGRDRSRASADEAAPRAGAETRRTPQAPANPAGNASAPRVGAVAHANSIVQQLISAGADLSHTRIMFRNAMNGDGVAFSRAEQRILLEHFPDMLAHGINRHTELAREFRGALHREVRRQEAASAPARTPERSPARPPASPIATESTSGSSQRSLFGRFARLMAPNQAGSSSASSASTSRVRVDRSPPRVNQVPTRPDRAAMRNRGNSEADAALQGLARQGINMERLSAALGRHIMSRRPIPPDMARALQSVGISPSIDSTESLVENPLLNLNIALSRMLGPRTEDTPAPRPAIPVPAPTAARRPGSTRDATLRVMPEREDHESNVAYGMRLLNLNPGVGVRSVVAAFITDPAARATVVADIRAARDPILSQFNQLRTISKADAESQNPGFKDAADHHPDDATQCLFGEPLSLTDADQQVIGLAGHSTETSEPYSQTKNKDLVFMDMKKLAQFLAGKPRHPMNRDRLDADTIAKYAFRVVP</sequence>
<dbReference type="InterPro" id="IPR038448">
    <property type="entry name" value="HopAB_E3_ubiquit_lig_sf"/>
</dbReference>
<comment type="subcellular location">
    <subcellularLocation>
        <location evidence="1">Secreted</location>
    </subcellularLocation>
</comment>
<dbReference type="EMBL" id="RBOC01000045">
    <property type="protein sequence ID" value="RMM12678.1"/>
    <property type="molecule type" value="Genomic_DNA"/>
</dbReference>
<dbReference type="Gene3D" id="1.20.1280.220">
    <property type="entry name" value="Effector protein HopAB, BAK1-interacting domain"/>
    <property type="match status" value="1"/>
</dbReference>
<feature type="region of interest" description="Disordered" evidence="6">
    <location>
        <begin position="243"/>
        <end position="277"/>
    </location>
</feature>
<dbReference type="InterPro" id="IPR015133">
    <property type="entry name" value="E3_ubiquit_lig_AvrPtoB"/>
</dbReference>
<feature type="region of interest" description="Disordered" evidence="6">
    <location>
        <begin position="291"/>
        <end position="332"/>
    </location>
</feature>
<dbReference type="GO" id="GO:0052040">
    <property type="term" value="P:symbiont-mediated perturbation of host programmed cell death"/>
    <property type="evidence" value="ECO:0007669"/>
    <property type="project" value="UniProtKB-KW"/>
</dbReference>
<feature type="domain" description="Effector protein HopAB E3 ubiquitin ligase" evidence="7">
    <location>
        <begin position="483"/>
        <end position="607"/>
    </location>
</feature>
<organism evidence="9 10">
    <name type="scientific">Pseudomonas caricapapayae</name>
    <dbReference type="NCBI Taxonomy" id="46678"/>
    <lineage>
        <taxon>Bacteria</taxon>
        <taxon>Pseudomonadati</taxon>
        <taxon>Pseudomonadota</taxon>
        <taxon>Gammaproteobacteria</taxon>
        <taxon>Pseudomonadales</taxon>
        <taxon>Pseudomonadaceae</taxon>
        <taxon>Pseudomonas</taxon>
    </lineage>
</organism>
<evidence type="ECO:0000259" key="8">
    <source>
        <dbReference type="Pfam" id="PF16847"/>
    </source>
</evidence>
<comment type="caution">
    <text evidence="9">The sequence shown here is derived from an EMBL/GenBank/DDBJ whole genome shotgun (WGS) entry which is preliminary data.</text>
</comment>
<evidence type="ECO:0000256" key="4">
    <source>
        <dbReference type="ARBA" id="ARBA00022978"/>
    </source>
</evidence>
<proteinExistence type="inferred from homology"/>
<dbReference type="GO" id="GO:0005576">
    <property type="term" value="C:extracellular region"/>
    <property type="evidence" value="ECO:0007669"/>
    <property type="project" value="UniProtKB-SubCell"/>
</dbReference>
<dbReference type="InterPro" id="IPR031759">
    <property type="entry name" value="HopAB_BAK-bd"/>
</dbReference>
<evidence type="ECO:0000259" key="7">
    <source>
        <dbReference type="Pfam" id="PF09046"/>
    </source>
</evidence>
<feature type="compositionally biased region" description="Pro residues" evidence="6">
    <location>
        <begin position="415"/>
        <end position="424"/>
    </location>
</feature>
<gene>
    <name evidence="9" type="ORF">ALQ84_05116</name>
</gene>
<protein>
    <submittedName>
        <fullName evidence="9">Type III effector HopAB2</fullName>
    </submittedName>
</protein>
<evidence type="ECO:0000256" key="6">
    <source>
        <dbReference type="SAM" id="MobiDB-lite"/>
    </source>
</evidence>
<dbReference type="AlphaFoldDB" id="A0A3M3BJ17"/>
<feature type="domain" description="Effector protein HopAB BAK1-binding" evidence="8">
    <location>
        <begin position="320"/>
        <end position="409"/>
    </location>
</feature>
<evidence type="ECO:0000256" key="5">
    <source>
        <dbReference type="ARBA" id="ARBA00023026"/>
    </source>
</evidence>
<reference evidence="9 10" key="1">
    <citation type="submission" date="2018-08" db="EMBL/GenBank/DDBJ databases">
        <title>Recombination of ecologically and evolutionarily significant loci maintains genetic cohesion in the Pseudomonas syringae species complex.</title>
        <authorList>
            <person name="Dillon M."/>
            <person name="Thakur S."/>
            <person name="Almeida R.N.D."/>
            <person name="Weir B.S."/>
            <person name="Guttman D.S."/>
        </authorList>
    </citation>
    <scope>NUCLEOTIDE SEQUENCE [LARGE SCALE GENOMIC DNA]</scope>
    <source>
        <strain evidence="9 10">ICMP 4086</strain>
    </source>
</reference>
<dbReference type="InterPro" id="IPR038342">
    <property type="entry name" value="HopAB_BAK-bd_sf"/>
</dbReference>
<name>A0A3M3BJ17_9PSED</name>
<dbReference type="Proteomes" id="UP000278587">
    <property type="component" value="Unassembled WGS sequence"/>
</dbReference>
<feature type="region of interest" description="Disordered" evidence="6">
    <location>
        <begin position="39"/>
        <end position="166"/>
    </location>
</feature>
<feature type="compositionally biased region" description="Low complexity" evidence="6">
    <location>
        <begin position="296"/>
        <end position="306"/>
    </location>
</feature>
<keyword evidence="3" id="KW-0964">Secreted</keyword>
<feature type="compositionally biased region" description="Low complexity" evidence="6">
    <location>
        <begin position="65"/>
        <end position="96"/>
    </location>
</feature>
<keyword evidence="4" id="KW-0928">Hypersensitive response elicitation</keyword>
<feature type="compositionally biased region" description="Low complexity" evidence="6">
    <location>
        <begin position="152"/>
        <end position="165"/>
    </location>
</feature>
<keyword evidence="5" id="KW-0843">Virulence</keyword>
<evidence type="ECO:0000256" key="1">
    <source>
        <dbReference type="ARBA" id="ARBA00004613"/>
    </source>
</evidence>
<accession>A0A3M3BJ17</accession>
<dbReference type="Gene3D" id="1.20.1280.110">
    <property type="match status" value="1"/>
</dbReference>
<comment type="similarity">
    <text evidence="2">Belongs to the HopAB family.</text>
</comment>
<dbReference type="Pfam" id="PF16847">
    <property type="entry name" value="AvrPtoB_bdg"/>
    <property type="match status" value="1"/>
</dbReference>
<feature type="compositionally biased region" description="Basic and acidic residues" evidence="6">
    <location>
        <begin position="127"/>
        <end position="150"/>
    </location>
</feature>